<evidence type="ECO:0000313" key="2">
    <source>
        <dbReference type="EMBL" id="SPQ26197.1"/>
    </source>
</evidence>
<feature type="domain" description="Nudix hydrolase" evidence="1">
    <location>
        <begin position="37"/>
        <end position="191"/>
    </location>
</feature>
<dbReference type="EMBL" id="OUUZ01000016">
    <property type="protein sequence ID" value="SPQ26197.1"/>
    <property type="molecule type" value="Genomic_DNA"/>
</dbReference>
<accession>A0A446BUP8</accession>
<organism evidence="2 3">
    <name type="scientific">Thermothielavioides terrestris</name>
    <dbReference type="NCBI Taxonomy" id="2587410"/>
    <lineage>
        <taxon>Eukaryota</taxon>
        <taxon>Fungi</taxon>
        <taxon>Dikarya</taxon>
        <taxon>Ascomycota</taxon>
        <taxon>Pezizomycotina</taxon>
        <taxon>Sordariomycetes</taxon>
        <taxon>Sordariomycetidae</taxon>
        <taxon>Sordariales</taxon>
        <taxon>Chaetomiaceae</taxon>
        <taxon>Thermothielavioides</taxon>
    </lineage>
</organism>
<dbReference type="InterPro" id="IPR015797">
    <property type="entry name" value="NUDIX_hydrolase-like_dom_sf"/>
</dbReference>
<name>A0A446BUP8_9PEZI</name>
<gene>
    <name evidence="2" type="ORF">TT172_LOCUS8616</name>
</gene>
<dbReference type="PROSITE" id="PS51462">
    <property type="entry name" value="NUDIX"/>
    <property type="match status" value="1"/>
</dbReference>
<dbReference type="Gene3D" id="3.90.79.10">
    <property type="entry name" value="Nucleoside Triphosphate Pyrophosphohydrolase"/>
    <property type="match status" value="1"/>
</dbReference>
<dbReference type="Proteomes" id="UP000289323">
    <property type="component" value="Unassembled WGS sequence"/>
</dbReference>
<dbReference type="PANTHER" id="PTHR43736:SF1">
    <property type="entry name" value="DIHYDRONEOPTERIN TRIPHOSPHATE DIPHOSPHATASE"/>
    <property type="match status" value="1"/>
</dbReference>
<reference evidence="2 3" key="1">
    <citation type="submission" date="2018-04" db="EMBL/GenBank/DDBJ databases">
        <authorList>
            <person name="Huttner S."/>
            <person name="Dainat J."/>
        </authorList>
    </citation>
    <scope>NUCLEOTIDE SEQUENCE [LARGE SCALE GENOMIC DNA]</scope>
</reference>
<evidence type="ECO:0000313" key="3">
    <source>
        <dbReference type="Proteomes" id="UP000289323"/>
    </source>
</evidence>
<proteinExistence type="predicted"/>
<dbReference type="Pfam" id="PF00293">
    <property type="entry name" value="NUDIX"/>
    <property type="match status" value="1"/>
</dbReference>
<protein>
    <submittedName>
        <fullName evidence="2">3f02b4c1-b6b2-4d0d-81ef-02695027e69f</fullName>
    </submittedName>
</protein>
<dbReference type="SUPFAM" id="SSF55811">
    <property type="entry name" value="Nudix"/>
    <property type="match status" value="1"/>
</dbReference>
<dbReference type="CDD" id="cd02883">
    <property type="entry name" value="NUDIX_Hydrolase"/>
    <property type="match status" value="1"/>
</dbReference>
<dbReference type="AlphaFoldDB" id="A0A446BUP8"/>
<dbReference type="InterPro" id="IPR000086">
    <property type="entry name" value="NUDIX_hydrolase_dom"/>
</dbReference>
<dbReference type="PANTHER" id="PTHR43736">
    <property type="entry name" value="ADP-RIBOSE PYROPHOSPHATASE"/>
    <property type="match status" value="1"/>
</dbReference>
<evidence type="ECO:0000259" key="1">
    <source>
        <dbReference type="PROSITE" id="PS51462"/>
    </source>
</evidence>
<sequence length="220" mass="24004">MTIPRPLPEGGLAFTHQPAVAEFNVPAKTFVSARPLISGAATGALVFSRAAGEDRVLLLQRAPHDSMPLRWEIPGGACDAEDETVLHGLARELWEEAGLRLTNVVRQVGQEDVFLTRRGLAVVKVTFEVEVETPTPAPAGSSESNGDLEKQVLPEVTLDPNEHVRFVWATEEECTQGKVKAPGSASGEVMDIRFTSEAQRRVVLLGFKLRREDNERSIEG</sequence>